<dbReference type="EMBL" id="BGZK01002100">
    <property type="protein sequence ID" value="GBP90634.1"/>
    <property type="molecule type" value="Genomic_DNA"/>
</dbReference>
<comment type="caution">
    <text evidence="2">The sequence shown here is derived from an EMBL/GenBank/DDBJ whole genome shotgun (WGS) entry which is preliminary data.</text>
</comment>
<feature type="region of interest" description="Disordered" evidence="1">
    <location>
        <begin position="43"/>
        <end position="146"/>
    </location>
</feature>
<proteinExistence type="predicted"/>
<dbReference type="AlphaFoldDB" id="A0A4C1ZU15"/>
<keyword evidence="3" id="KW-1185">Reference proteome</keyword>
<evidence type="ECO:0000313" key="2">
    <source>
        <dbReference type="EMBL" id="GBP90634.1"/>
    </source>
</evidence>
<evidence type="ECO:0000256" key="1">
    <source>
        <dbReference type="SAM" id="MobiDB-lite"/>
    </source>
</evidence>
<organism evidence="2 3">
    <name type="scientific">Eumeta variegata</name>
    <name type="common">Bagworm moth</name>
    <name type="synonym">Eumeta japonica</name>
    <dbReference type="NCBI Taxonomy" id="151549"/>
    <lineage>
        <taxon>Eukaryota</taxon>
        <taxon>Metazoa</taxon>
        <taxon>Ecdysozoa</taxon>
        <taxon>Arthropoda</taxon>
        <taxon>Hexapoda</taxon>
        <taxon>Insecta</taxon>
        <taxon>Pterygota</taxon>
        <taxon>Neoptera</taxon>
        <taxon>Endopterygota</taxon>
        <taxon>Lepidoptera</taxon>
        <taxon>Glossata</taxon>
        <taxon>Ditrysia</taxon>
        <taxon>Tineoidea</taxon>
        <taxon>Psychidae</taxon>
        <taxon>Oiketicinae</taxon>
        <taxon>Eumeta</taxon>
    </lineage>
</organism>
<reference evidence="2 3" key="1">
    <citation type="journal article" date="2019" name="Commun. Biol.">
        <title>The bagworm genome reveals a unique fibroin gene that provides high tensile strength.</title>
        <authorList>
            <person name="Kono N."/>
            <person name="Nakamura H."/>
            <person name="Ohtoshi R."/>
            <person name="Tomita M."/>
            <person name="Numata K."/>
            <person name="Arakawa K."/>
        </authorList>
    </citation>
    <scope>NUCLEOTIDE SEQUENCE [LARGE SCALE GENOMIC DNA]</scope>
</reference>
<gene>
    <name evidence="2" type="ORF">EVAR_90386_1</name>
</gene>
<name>A0A4C1ZU15_EUMVA</name>
<accession>A0A4C1ZU15</accession>
<protein>
    <submittedName>
        <fullName evidence="2">Uncharacterized protein</fullName>
    </submittedName>
</protein>
<feature type="compositionally biased region" description="Low complexity" evidence="1">
    <location>
        <begin position="101"/>
        <end position="121"/>
    </location>
</feature>
<feature type="compositionally biased region" description="Basic residues" evidence="1">
    <location>
        <begin position="48"/>
        <end position="67"/>
    </location>
</feature>
<sequence>MACPIEMRLQDGVGAASTDRLGCKKLTRLNNLKKGTAKTTEIVVNRHLDRKRTQGRAGRAGRPRPARACRSNDTFPVPPTDGNHKVFMAARLQPGAPNLPPRSFRSSARAGATAAVPAPDSVPQTGVYPTTPPTSLGIRPNSVKTA</sequence>
<dbReference type="Proteomes" id="UP000299102">
    <property type="component" value="Unassembled WGS sequence"/>
</dbReference>
<evidence type="ECO:0000313" key="3">
    <source>
        <dbReference type="Proteomes" id="UP000299102"/>
    </source>
</evidence>